<feature type="binding site" evidence="14">
    <location>
        <position position="392"/>
    </location>
    <ligand>
        <name>ATP</name>
        <dbReference type="ChEBI" id="CHEBI:30616"/>
    </ligand>
</feature>
<dbReference type="Pfam" id="PF07714">
    <property type="entry name" value="PK_Tyr_Ser-Thr"/>
    <property type="match status" value="1"/>
</dbReference>
<dbReference type="PROSITE" id="PS00109">
    <property type="entry name" value="PROTEIN_KINASE_TYR"/>
    <property type="match status" value="1"/>
</dbReference>
<evidence type="ECO:0000256" key="6">
    <source>
        <dbReference type="ARBA" id="ARBA00022679"/>
    </source>
</evidence>
<keyword evidence="7 14" id="KW-0547">Nucleotide-binding</keyword>
<comment type="catalytic activity">
    <reaction evidence="12">
        <text>L-threonyl-[protein] + ATP = O-phospho-L-threonyl-[protein] + ADP + H(+)</text>
        <dbReference type="Rhea" id="RHEA:46608"/>
        <dbReference type="Rhea" id="RHEA-COMP:11060"/>
        <dbReference type="Rhea" id="RHEA-COMP:11605"/>
        <dbReference type="ChEBI" id="CHEBI:15378"/>
        <dbReference type="ChEBI" id="CHEBI:30013"/>
        <dbReference type="ChEBI" id="CHEBI:30616"/>
        <dbReference type="ChEBI" id="CHEBI:61977"/>
        <dbReference type="ChEBI" id="CHEBI:456216"/>
        <dbReference type="EC" id="2.7.12.1"/>
    </reaction>
</comment>
<keyword evidence="8 18" id="KW-0418">Kinase</keyword>
<dbReference type="GO" id="GO:0005524">
    <property type="term" value="F:ATP binding"/>
    <property type="evidence" value="ECO:0007669"/>
    <property type="project" value="UniProtKB-UniRule"/>
</dbReference>
<dbReference type="Gene3D" id="1.10.510.10">
    <property type="entry name" value="Transferase(Phosphotransferase) domain 1"/>
    <property type="match status" value="1"/>
</dbReference>
<evidence type="ECO:0000256" key="4">
    <source>
        <dbReference type="ARBA" id="ARBA00013203"/>
    </source>
</evidence>
<evidence type="ECO:0000256" key="9">
    <source>
        <dbReference type="ARBA" id="ARBA00022840"/>
    </source>
</evidence>
<feature type="region of interest" description="Disordered" evidence="15">
    <location>
        <begin position="45"/>
        <end position="96"/>
    </location>
</feature>
<evidence type="ECO:0000256" key="14">
    <source>
        <dbReference type="PROSITE-ProRule" id="PRU10141"/>
    </source>
</evidence>
<keyword evidence="6" id="KW-0808">Transferase</keyword>
<dbReference type="GO" id="GO:0005737">
    <property type="term" value="C:cytoplasm"/>
    <property type="evidence" value="ECO:0007669"/>
    <property type="project" value="TreeGrafter"/>
</dbReference>
<evidence type="ECO:0000256" key="11">
    <source>
        <dbReference type="ARBA" id="ARBA00049003"/>
    </source>
</evidence>
<dbReference type="SUPFAM" id="SSF56112">
    <property type="entry name" value="Protein kinase-like (PK-like)"/>
    <property type="match status" value="1"/>
</dbReference>
<comment type="cofactor">
    <cofactor evidence="1">
        <name>Mn(2+)</name>
        <dbReference type="ChEBI" id="CHEBI:29035"/>
    </cofactor>
</comment>
<evidence type="ECO:0000256" key="3">
    <source>
        <dbReference type="ARBA" id="ARBA00005843"/>
    </source>
</evidence>
<dbReference type="InterPro" id="IPR011009">
    <property type="entry name" value="Kinase-like_dom_sf"/>
</dbReference>
<evidence type="ECO:0000256" key="7">
    <source>
        <dbReference type="ARBA" id="ARBA00022741"/>
    </source>
</evidence>
<dbReference type="PRINTS" id="PR00109">
    <property type="entry name" value="TYRKINASE"/>
</dbReference>
<evidence type="ECO:0000259" key="16">
    <source>
        <dbReference type="PROSITE" id="PS50011"/>
    </source>
</evidence>
<feature type="region of interest" description="Disordered" evidence="15">
    <location>
        <begin position="170"/>
        <end position="189"/>
    </location>
</feature>
<evidence type="ECO:0000256" key="15">
    <source>
        <dbReference type="SAM" id="MobiDB-lite"/>
    </source>
</evidence>
<comment type="catalytic activity">
    <reaction evidence="11">
        <text>L-seryl-[protein] + ATP = O-phospho-L-seryl-[protein] + ADP + H(+)</text>
        <dbReference type="Rhea" id="RHEA:17989"/>
        <dbReference type="Rhea" id="RHEA-COMP:9863"/>
        <dbReference type="Rhea" id="RHEA-COMP:11604"/>
        <dbReference type="ChEBI" id="CHEBI:15378"/>
        <dbReference type="ChEBI" id="CHEBI:29999"/>
        <dbReference type="ChEBI" id="CHEBI:30616"/>
        <dbReference type="ChEBI" id="CHEBI:83421"/>
        <dbReference type="ChEBI" id="CHEBI:456216"/>
        <dbReference type="EC" id="2.7.12.1"/>
    </reaction>
</comment>
<keyword evidence="17" id="KW-1185">Reference proteome</keyword>
<feature type="compositionally biased region" description="Basic and acidic residues" evidence="15">
    <location>
        <begin position="45"/>
        <end position="57"/>
    </location>
</feature>
<dbReference type="FunCoup" id="A0A6J0C4F2">
    <property type="interactions" value="343"/>
</dbReference>
<dbReference type="GO" id="GO:0046872">
    <property type="term" value="F:metal ion binding"/>
    <property type="evidence" value="ECO:0007669"/>
    <property type="project" value="UniProtKB-KW"/>
</dbReference>
<dbReference type="GO" id="GO:0004712">
    <property type="term" value="F:protein serine/threonine/tyrosine kinase activity"/>
    <property type="evidence" value="ECO:0007669"/>
    <property type="project" value="UniProtKB-EC"/>
</dbReference>
<comment type="cofactor">
    <cofactor evidence="2">
        <name>Mg(2+)</name>
        <dbReference type="ChEBI" id="CHEBI:18420"/>
    </cofactor>
</comment>
<evidence type="ECO:0000313" key="18">
    <source>
        <dbReference type="RefSeq" id="XP_015522181.2"/>
    </source>
</evidence>
<evidence type="ECO:0000256" key="10">
    <source>
        <dbReference type="ARBA" id="ARBA00023211"/>
    </source>
</evidence>
<dbReference type="PANTHER" id="PTHR46485">
    <property type="entry name" value="LIM DOMAIN KINASE 1"/>
    <property type="match status" value="1"/>
</dbReference>
<evidence type="ECO:0000256" key="8">
    <source>
        <dbReference type="ARBA" id="ARBA00022777"/>
    </source>
</evidence>
<dbReference type="GeneID" id="107226022"/>
<dbReference type="InterPro" id="IPR008266">
    <property type="entry name" value="Tyr_kinase_AS"/>
</dbReference>
<reference evidence="18" key="1">
    <citation type="submission" date="2025-08" db="UniProtKB">
        <authorList>
            <consortium name="RefSeq"/>
        </authorList>
    </citation>
    <scope>IDENTIFICATION</scope>
    <source>
        <tissue evidence="18">Thorax and Abdomen</tissue>
    </source>
</reference>
<dbReference type="PANTHER" id="PTHR46485:SF5">
    <property type="entry name" value="CENTER DIVIDER, ISOFORM A"/>
    <property type="match status" value="1"/>
</dbReference>
<evidence type="ECO:0000256" key="5">
    <source>
        <dbReference type="ARBA" id="ARBA00022527"/>
    </source>
</evidence>
<keyword evidence="10" id="KW-0464">Manganese</keyword>
<feature type="domain" description="Protein kinase" evidence="16">
    <location>
        <begin position="363"/>
        <end position="622"/>
    </location>
</feature>
<evidence type="ECO:0000256" key="1">
    <source>
        <dbReference type="ARBA" id="ARBA00001936"/>
    </source>
</evidence>
<dbReference type="GO" id="GO:0030036">
    <property type="term" value="P:actin cytoskeleton organization"/>
    <property type="evidence" value="ECO:0007669"/>
    <property type="project" value="TreeGrafter"/>
</dbReference>
<keyword evidence="9 14" id="KW-0067">ATP-binding</keyword>
<dbReference type="InterPro" id="IPR001245">
    <property type="entry name" value="Ser-Thr/Tyr_kinase_cat_dom"/>
</dbReference>
<dbReference type="GO" id="GO:0004674">
    <property type="term" value="F:protein serine/threonine kinase activity"/>
    <property type="evidence" value="ECO:0007669"/>
    <property type="project" value="UniProtKB-KW"/>
</dbReference>
<comment type="similarity">
    <text evidence="3">Belongs to the protein kinase superfamily. TKL Ser/Thr protein kinase family.</text>
</comment>
<feature type="compositionally biased region" description="Basic and acidic residues" evidence="15">
    <location>
        <begin position="72"/>
        <end position="81"/>
    </location>
</feature>
<dbReference type="EC" id="2.7.12.1" evidence="4"/>
<gene>
    <name evidence="18" type="primary">LOC107226022</name>
</gene>
<comment type="catalytic activity">
    <reaction evidence="13">
        <text>L-tyrosyl-[protein] + ATP = O-phospho-L-tyrosyl-[protein] + ADP + H(+)</text>
        <dbReference type="Rhea" id="RHEA:10596"/>
        <dbReference type="Rhea" id="RHEA-COMP:10136"/>
        <dbReference type="Rhea" id="RHEA-COMP:20101"/>
        <dbReference type="ChEBI" id="CHEBI:15378"/>
        <dbReference type="ChEBI" id="CHEBI:30616"/>
        <dbReference type="ChEBI" id="CHEBI:46858"/>
        <dbReference type="ChEBI" id="CHEBI:61978"/>
        <dbReference type="ChEBI" id="CHEBI:456216"/>
        <dbReference type="EC" id="2.7.12.1"/>
    </reaction>
</comment>
<feature type="region of interest" description="Disordered" evidence="15">
    <location>
        <begin position="296"/>
        <end position="325"/>
    </location>
</feature>
<proteinExistence type="inferred from homology"/>
<dbReference type="GO" id="GO:0004713">
    <property type="term" value="F:protein tyrosine kinase activity"/>
    <property type="evidence" value="ECO:0007669"/>
    <property type="project" value="UniProtKB-KW"/>
</dbReference>
<dbReference type="OrthoDB" id="20134at2759"/>
<dbReference type="InterPro" id="IPR017441">
    <property type="entry name" value="Protein_kinase_ATP_BS"/>
</dbReference>
<dbReference type="InterPro" id="IPR050940">
    <property type="entry name" value="Actin_reg-Ser/Thr_kinase"/>
</dbReference>
<dbReference type="PROSITE" id="PS50011">
    <property type="entry name" value="PROTEIN_KINASE_DOM"/>
    <property type="match status" value="1"/>
</dbReference>
<organism evidence="18">
    <name type="scientific">Neodiprion lecontei</name>
    <name type="common">Redheaded pine sawfly</name>
    <dbReference type="NCBI Taxonomy" id="441921"/>
    <lineage>
        <taxon>Eukaryota</taxon>
        <taxon>Metazoa</taxon>
        <taxon>Ecdysozoa</taxon>
        <taxon>Arthropoda</taxon>
        <taxon>Hexapoda</taxon>
        <taxon>Insecta</taxon>
        <taxon>Pterygota</taxon>
        <taxon>Neoptera</taxon>
        <taxon>Endopterygota</taxon>
        <taxon>Hymenoptera</taxon>
        <taxon>Tenthredinoidea</taxon>
        <taxon>Diprionidae</taxon>
        <taxon>Diprioninae</taxon>
        <taxon>Neodiprion</taxon>
    </lineage>
</organism>
<dbReference type="PROSITE" id="PS00107">
    <property type="entry name" value="PROTEIN_KINASE_ATP"/>
    <property type="match status" value="1"/>
</dbReference>
<dbReference type="RefSeq" id="XP_015522181.2">
    <property type="nucleotide sequence ID" value="XM_015666695.2"/>
</dbReference>
<dbReference type="GO" id="GO:0005634">
    <property type="term" value="C:nucleus"/>
    <property type="evidence" value="ECO:0007669"/>
    <property type="project" value="TreeGrafter"/>
</dbReference>
<dbReference type="KEGG" id="nlo:107226022"/>
<name>A0A6J0C4F2_NEOLC</name>
<dbReference type="InterPro" id="IPR000719">
    <property type="entry name" value="Prot_kinase_dom"/>
</dbReference>
<feature type="compositionally biased region" description="Basic and acidic residues" evidence="15">
    <location>
        <begin position="201"/>
        <end position="217"/>
    </location>
</feature>
<dbReference type="InParanoid" id="A0A6J0C4F2"/>
<dbReference type="Gene3D" id="3.30.200.20">
    <property type="entry name" value="Phosphorylase Kinase, domain 1"/>
    <property type="match status" value="1"/>
</dbReference>
<evidence type="ECO:0000256" key="13">
    <source>
        <dbReference type="ARBA" id="ARBA00051680"/>
    </source>
</evidence>
<evidence type="ECO:0000256" key="2">
    <source>
        <dbReference type="ARBA" id="ARBA00001946"/>
    </source>
</evidence>
<feature type="compositionally biased region" description="Basic and acidic residues" evidence="15">
    <location>
        <begin position="302"/>
        <end position="317"/>
    </location>
</feature>
<protein>
    <recommendedName>
        <fullName evidence="4">dual-specificity kinase</fullName>
        <ecNumber evidence="4">2.7.12.1</ecNumber>
    </recommendedName>
</protein>
<sequence>MLGKVPPSNTPGPPVSVSPLNTDTRPSSTCLPCFSTDEVAAANLDEKVKTWRPKENEPVVSEAPGNTSADVSKPRRSEPKASHSHLHSRESSSSTLNFAPFKEHKISFGARDSSLSSMIHKCSSNPNCPALKSNSGINCASKISKNLSLSSLGCLNVDVINREVNRATKKLSPGNRDKETLRPAKDQRKACAGNPSLCVKQGEKGGSDEEKHGESHFPDFQSMPEACNGQLLGARTSAGFEKAPEYRSGGVDTYDETNTLPNQMNFVSSNPFKECENTDNLQHCLSFPSLHLPTELQSAPRSLKDREKTRDPWKPTELEGQSGANLNVCSGDASQDFSSTKRRTGASCQALRHAVASLNRLDDFYLEKIGAGFFSEVFKVTHKVSGQVMVLKMNQLPANRPNMLKEVQLMNKLSHPNILRFMGVCVHEGQLHALTEYINGGSLEQLIMARHVALPHLVRMNLAKDVARGMTYLHSRGLFHRDLTSKNVLIKKDKANGEMVAVVGDFGLAAKIPDPNSGYRLSTVGSPYWMSPECLKGQWYDHRSDVFSFGIVVCELIGRVSADPDVLSRSDNFGLDYLAVGEICSASDPPPAFLQLAFNCCRYEPKSRPTFPEIVASLETIILSYEEEVKDALNKRQSVDPALLSSLDEIGRESRCLKRRAARQRSHSADARGCDNATPSDKARCHSARRVAELASKRDPHYRPMTANPFHALGGVKKILGDLFSSCLELPSVEDVRPTLTDSGSNKFKPAQNDSIAKILNRRKPNSEPSSPTARKKWEKKVATKVGAASSFTHPLFREGWEPRRRGSCESGFWSCVGEDLSPEPPNRRHASTLSSSAASSLFLLDDHRTSSIYTDSSEDIASLGGGDSSYWEDRLGSINSTSKTISKIVEYFERKQASGSSLRIGESSLEVGPSRIALLRASMEETVPICSISAAQRLVVCEGAVRSKLSLFDKK</sequence>
<feature type="region of interest" description="Disordered" evidence="15">
    <location>
        <begin position="736"/>
        <end position="779"/>
    </location>
</feature>
<keyword evidence="5" id="KW-0723">Serine/threonine-protein kinase</keyword>
<feature type="region of interest" description="Disordered" evidence="15">
    <location>
        <begin position="1"/>
        <end position="29"/>
    </location>
</feature>
<dbReference type="Proteomes" id="UP000829291">
    <property type="component" value="Chromosome 4"/>
</dbReference>
<evidence type="ECO:0000256" key="12">
    <source>
        <dbReference type="ARBA" id="ARBA00049308"/>
    </source>
</evidence>
<feature type="compositionally biased region" description="Polar residues" evidence="15">
    <location>
        <begin position="18"/>
        <end position="29"/>
    </location>
</feature>
<accession>A0A6J0C4F2</accession>
<feature type="compositionally biased region" description="Basic and acidic residues" evidence="15">
    <location>
        <begin position="175"/>
        <end position="189"/>
    </location>
</feature>
<evidence type="ECO:0000313" key="17">
    <source>
        <dbReference type="Proteomes" id="UP000829291"/>
    </source>
</evidence>
<feature type="region of interest" description="Disordered" evidence="15">
    <location>
        <begin position="195"/>
        <end position="221"/>
    </location>
</feature>